<evidence type="ECO:0000256" key="1">
    <source>
        <dbReference type="SAM" id="MobiDB-lite"/>
    </source>
</evidence>
<dbReference type="AlphaFoldDB" id="A0A2B7WLP6"/>
<sequence>MAPHIPASTMDNTPQELSQDEVLTPDDFDVEELALRIELDEELRAAVAGYSDAPYGSIDCLIFRLREIQFKITLSQLDWRVCTKKYSDIDKDDPAWTRLLNHYTVEQNLFIAERVRLGRELWHLFQKSREQKAAPEAAHRTRTQKNIAKDLFVLLMREIPPGEERRFLAGLENVYRLENTPGELWGPLTGRARKVDLSAARIFPAQVGQENLGMVFGEGFDADIHGAENGLFLPHAVKHAFQDYQVTIIPDPVAARPHDYKFVVLDPKLLGLRVNGEMKFNDLNGQTLIFKPGCNFRPNPQLIRFHCAVGVRMAIRKCGASNERPNGVLSELAGAWKDPTTFIEEDLLVGFIEAFETYRDVREKSLAARQAVATNNTVVPKKRGFAE</sequence>
<dbReference type="EMBL" id="PDNC01000137">
    <property type="protein sequence ID" value="PGG97685.1"/>
    <property type="molecule type" value="Genomic_DNA"/>
</dbReference>
<dbReference type="STRING" id="2060905.A0A2B7WLP6"/>
<feature type="region of interest" description="Disordered" evidence="1">
    <location>
        <begin position="1"/>
        <end position="21"/>
    </location>
</feature>
<dbReference type="Proteomes" id="UP000224080">
    <property type="component" value="Unassembled WGS sequence"/>
</dbReference>
<evidence type="ECO:0000313" key="2">
    <source>
        <dbReference type="EMBL" id="PGG97685.1"/>
    </source>
</evidence>
<keyword evidence="3" id="KW-1185">Reference proteome</keyword>
<proteinExistence type="predicted"/>
<organism evidence="2 3">
    <name type="scientific">Blastomyces parvus</name>
    <dbReference type="NCBI Taxonomy" id="2060905"/>
    <lineage>
        <taxon>Eukaryota</taxon>
        <taxon>Fungi</taxon>
        <taxon>Dikarya</taxon>
        <taxon>Ascomycota</taxon>
        <taxon>Pezizomycotina</taxon>
        <taxon>Eurotiomycetes</taxon>
        <taxon>Eurotiomycetidae</taxon>
        <taxon>Onygenales</taxon>
        <taxon>Ajellomycetaceae</taxon>
        <taxon>Blastomyces</taxon>
    </lineage>
</organism>
<dbReference type="OrthoDB" id="4181254at2759"/>
<evidence type="ECO:0008006" key="4">
    <source>
        <dbReference type="Google" id="ProtNLM"/>
    </source>
</evidence>
<reference evidence="2 3" key="1">
    <citation type="submission" date="2017-10" db="EMBL/GenBank/DDBJ databases">
        <title>Comparative genomics in systemic dimorphic fungi from Ajellomycetaceae.</title>
        <authorList>
            <person name="Munoz J.F."/>
            <person name="Mcewen J.G."/>
            <person name="Clay O.K."/>
            <person name="Cuomo C.A."/>
        </authorList>
    </citation>
    <scope>NUCLEOTIDE SEQUENCE [LARGE SCALE GENOMIC DNA]</scope>
    <source>
        <strain evidence="2 3">UAMH130</strain>
    </source>
</reference>
<protein>
    <recommendedName>
        <fullName evidence="4">HNH nuclease domain-containing protein</fullName>
    </recommendedName>
</protein>
<name>A0A2B7WLP6_9EURO</name>
<comment type="caution">
    <text evidence="2">The sequence shown here is derived from an EMBL/GenBank/DDBJ whole genome shotgun (WGS) entry which is preliminary data.</text>
</comment>
<gene>
    <name evidence="2" type="ORF">GX51_07195</name>
</gene>
<accession>A0A2B7WLP6</accession>
<evidence type="ECO:0000313" key="3">
    <source>
        <dbReference type="Proteomes" id="UP000224080"/>
    </source>
</evidence>